<dbReference type="GO" id="GO:0016887">
    <property type="term" value="F:ATP hydrolysis activity"/>
    <property type="evidence" value="ECO:0007669"/>
    <property type="project" value="InterPro"/>
</dbReference>
<evidence type="ECO:0000259" key="1">
    <source>
        <dbReference type="SMART" id="SM00382"/>
    </source>
</evidence>
<dbReference type="EMBL" id="LNCD01000012">
    <property type="protein sequence ID" value="KWV59444.1"/>
    <property type="molecule type" value="Genomic_DNA"/>
</dbReference>
<dbReference type="Proteomes" id="UP000068164">
    <property type="component" value="Unassembled WGS sequence"/>
</dbReference>
<comment type="caution">
    <text evidence="2">The sequence shown here is derived from an EMBL/GenBank/DDBJ whole genome shotgun (WGS) entry which is preliminary data.</text>
</comment>
<keyword evidence="3" id="KW-1185">Reference proteome</keyword>
<accession>A0A109K2W3</accession>
<dbReference type="GO" id="GO:0004222">
    <property type="term" value="F:metalloendopeptidase activity"/>
    <property type="evidence" value="ECO:0007669"/>
    <property type="project" value="InterPro"/>
</dbReference>
<dbReference type="InterPro" id="IPR037219">
    <property type="entry name" value="Peptidase_M41-like"/>
</dbReference>
<evidence type="ECO:0000313" key="3">
    <source>
        <dbReference type="Proteomes" id="UP000068164"/>
    </source>
</evidence>
<dbReference type="Pfam" id="PF01434">
    <property type="entry name" value="Peptidase_M41"/>
    <property type="match status" value="1"/>
</dbReference>
<dbReference type="PANTHER" id="PTHR23076:SF97">
    <property type="entry name" value="ATP-DEPENDENT ZINC METALLOPROTEASE YME1L1"/>
    <property type="match status" value="1"/>
</dbReference>
<dbReference type="InterPro" id="IPR027417">
    <property type="entry name" value="P-loop_NTPase"/>
</dbReference>
<dbReference type="GO" id="GO:0005524">
    <property type="term" value="F:ATP binding"/>
    <property type="evidence" value="ECO:0007669"/>
    <property type="project" value="InterPro"/>
</dbReference>
<name>A0A109K2W3_9HYPH</name>
<dbReference type="OrthoDB" id="9809379at2"/>
<dbReference type="Gene3D" id="1.20.58.760">
    <property type="entry name" value="Peptidase M41"/>
    <property type="match status" value="1"/>
</dbReference>
<dbReference type="InterPro" id="IPR003959">
    <property type="entry name" value="ATPase_AAA_core"/>
</dbReference>
<dbReference type="GO" id="GO:0006508">
    <property type="term" value="P:proteolysis"/>
    <property type="evidence" value="ECO:0007669"/>
    <property type="project" value="InterPro"/>
</dbReference>
<dbReference type="InterPro" id="IPR000642">
    <property type="entry name" value="Peptidase_M41"/>
</dbReference>
<dbReference type="Pfam" id="PF00004">
    <property type="entry name" value="AAA"/>
    <property type="match status" value="1"/>
</dbReference>
<protein>
    <submittedName>
        <fullName evidence="2">Oxidoreductase</fullName>
    </submittedName>
</protein>
<dbReference type="SUPFAM" id="SSF52540">
    <property type="entry name" value="P-loop containing nucleoside triphosphate hydrolases"/>
    <property type="match status" value="1"/>
</dbReference>
<reference evidence="2 3" key="1">
    <citation type="submission" date="2015-11" db="EMBL/GenBank/DDBJ databases">
        <title>Draft Genome Sequence of the Strain BR 10423 (Rhizobium sp.) isolated from nodules of Mimosa pudica.</title>
        <authorList>
            <person name="Barauna A.C."/>
            <person name="Zilli J.E."/>
            <person name="Simoes-Araujo J.L."/>
            <person name="Reis V.M."/>
            <person name="James E.K."/>
            <person name="Reis F.B.Jr."/>
            <person name="Rouws L.F."/>
            <person name="Passos S.R."/>
            <person name="Gois S.R."/>
        </authorList>
    </citation>
    <scope>NUCLEOTIDE SEQUENCE [LARGE SCALE GENOMIC DNA]</scope>
    <source>
        <strain evidence="2 3">BR10423</strain>
    </source>
</reference>
<organism evidence="2 3">
    <name type="scientific">Rhizobium altiplani</name>
    <dbReference type="NCBI Taxonomy" id="1864509"/>
    <lineage>
        <taxon>Bacteria</taxon>
        <taxon>Pseudomonadati</taxon>
        <taxon>Pseudomonadota</taxon>
        <taxon>Alphaproteobacteria</taxon>
        <taxon>Hyphomicrobiales</taxon>
        <taxon>Rhizobiaceae</taxon>
        <taxon>Rhizobium/Agrobacterium group</taxon>
        <taxon>Rhizobium</taxon>
    </lineage>
</organism>
<dbReference type="SMART" id="SM00382">
    <property type="entry name" value="AAA"/>
    <property type="match status" value="1"/>
</dbReference>
<proteinExistence type="predicted"/>
<dbReference type="Gene3D" id="3.40.50.300">
    <property type="entry name" value="P-loop containing nucleotide triphosphate hydrolases"/>
    <property type="match status" value="1"/>
</dbReference>
<evidence type="ECO:0000313" key="2">
    <source>
        <dbReference type="EMBL" id="KWV59444.1"/>
    </source>
</evidence>
<sequence length="644" mass="71471">MPNGVTGKRPRVPWNQTNSNWQGVTLPVYMAYCSIAAALRPWNRIERKFIATLVFKEDYYQPIYSQAAQVFAMEIWKSSDWETYIFEWSNSPFRDQSLAEKNGRGIFLSPPGYRLTDDERLFSDIVIEIEPRSPEHARAALRRAELPVDEKLVELLISEPWPRLHSAFQDRRGPLQALERLRRETARLKRIADQTATHSGPTLEDMHGLGPAVDWGHNLAKDLADYKNGLIGWNDVDAGVLLSGPPGIGKTLFASALANSCKVPIIYGSVSKWQEAGALDAHLKAMRASFKQARDKAPSILFIDEFDTLGKRTTSDRNAGYHNGVVAGALEQLDGFERREGVVVVAACNHPRLVDAALLRAGRLDRHLELMLPDGPSRRGILKFHTGIELSSADAELFEFATEGFSGAEIERLVRDARRAARRQADCFSAIHIIDQLPVLEKLPEDYLRVIAAHEAGHALVGFEVGHEVSGITISKWLVSGQRRVLGNVDSKLPQVRARTKTTYLDTIAIFLAGIAAEMEVFGTFADGASGSSEADLNRATDLATMVEGTNGMGRTLAVEVPDPEEFARMRLYNPELREQVHGLLESELARTRSIIQRQRPALDALVEILMVSPTMTGEEVVQVLQSNRRSVVSLAKAQLRTGT</sequence>
<dbReference type="Gene3D" id="1.10.8.60">
    <property type="match status" value="1"/>
</dbReference>
<dbReference type="InterPro" id="IPR003593">
    <property type="entry name" value="AAA+_ATPase"/>
</dbReference>
<dbReference type="CDD" id="cd19481">
    <property type="entry name" value="RecA-like_protease"/>
    <property type="match status" value="1"/>
</dbReference>
<dbReference type="PANTHER" id="PTHR23076">
    <property type="entry name" value="METALLOPROTEASE M41 FTSH"/>
    <property type="match status" value="1"/>
</dbReference>
<dbReference type="AlphaFoldDB" id="A0A109K2W3"/>
<dbReference type="SUPFAM" id="SSF140990">
    <property type="entry name" value="FtsH protease domain-like"/>
    <property type="match status" value="1"/>
</dbReference>
<feature type="domain" description="AAA+ ATPase" evidence="1">
    <location>
        <begin position="236"/>
        <end position="374"/>
    </location>
</feature>
<gene>
    <name evidence="2" type="ORF">AS026_28675</name>
</gene>
<dbReference type="GO" id="GO:0004176">
    <property type="term" value="F:ATP-dependent peptidase activity"/>
    <property type="evidence" value="ECO:0007669"/>
    <property type="project" value="InterPro"/>
</dbReference>